<keyword evidence="3" id="KW-1185">Reference proteome</keyword>
<organism evidence="2 3">
    <name type="scientific">Francisella sciaenopsi</name>
    <dbReference type="NCBI Taxonomy" id="3055034"/>
    <lineage>
        <taxon>Bacteria</taxon>
        <taxon>Pseudomonadati</taxon>
        <taxon>Pseudomonadota</taxon>
        <taxon>Gammaproteobacteria</taxon>
        <taxon>Thiotrichales</taxon>
        <taxon>Francisellaceae</taxon>
        <taxon>Francisella</taxon>
    </lineage>
</organism>
<keyword evidence="1" id="KW-1133">Transmembrane helix</keyword>
<dbReference type="EMBL" id="BTHG01000001">
    <property type="protein sequence ID" value="GMN88806.1"/>
    <property type="molecule type" value="Genomic_DNA"/>
</dbReference>
<sequence>MKIIIHKLSAFAAILCITLFFLATIISEIFGSYSNIIIVKNLILFPGLFILIPIIITTGISGSIMTKSKKGIIAKKKKRMLFIAFNGIFILIPSAITLNYLASKMCFNQTFYIVQIFELLAGLMNIILMSLNIKDGIKILKLKNNREK</sequence>
<feature type="transmembrane region" description="Helical" evidence="1">
    <location>
        <begin position="81"/>
        <end position="100"/>
    </location>
</feature>
<accession>A0ABQ6PCU5</accession>
<feature type="transmembrane region" description="Helical" evidence="1">
    <location>
        <begin position="37"/>
        <end position="60"/>
    </location>
</feature>
<dbReference type="Proteomes" id="UP001628164">
    <property type="component" value="Unassembled WGS sequence"/>
</dbReference>
<reference evidence="2 3" key="1">
    <citation type="journal article" date="2024" name="Dis. Aquat. Organ.">
        <title>Francisella sciaenopsi sp. nov. isolated from diseased red drum Sciaenops ocellatus in Florida, USA.</title>
        <authorList>
            <person name="Kawahara M."/>
            <person name="Cody T.T."/>
            <person name="Yanong R.P.E."/>
            <person name="Henderson E."/>
            <person name="Yazdi Z."/>
            <person name="Soto E."/>
        </authorList>
    </citation>
    <scope>NUCLEOTIDE SEQUENCE [LARGE SCALE GENOMIC DNA]</scope>
    <source>
        <strain evidence="2 3">R22-20-7</strain>
    </source>
</reference>
<evidence type="ECO:0000313" key="3">
    <source>
        <dbReference type="Proteomes" id="UP001628164"/>
    </source>
</evidence>
<evidence type="ECO:0000313" key="2">
    <source>
        <dbReference type="EMBL" id="GMN88806.1"/>
    </source>
</evidence>
<keyword evidence="1" id="KW-0472">Membrane</keyword>
<gene>
    <name evidence="2" type="ORF">fsci_02920</name>
</gene>
<feature type="transmembrane region" description="Helical" evidence="1">
    <location>
        <begin position="112"/>
        <end position="133"/>
    </location>
</feature>
<keyword evidence="1" id="KW-0812">Transmembrane</keyword>
<dbReference type="RefSeq" id="WP_407876698.1">
    <property type="nucleotide sequence ID" value="NZ_BTHG01000001.1"/>
</dbReference>
<protein>
    <recommendedName>
        <fullName evidence="4">Lipoprotein</fullName>
    </recommendedName>
</protein>
<evidence type="ECO:0000256" key="1">
    <source>
        <dbReference type="SAM" id="Phobius"/>
    </source>
</evidence>
<name>A0ABQ6PCU5_9GAMM</name>
<evidence type="ECO:0008006" key="4">
    <source>
        <dbReference type="Google" id="ProtNLM"/>
    </source>
</evidence>
<proteinExistence type="predicted"/>
<comment type="caution">
    <text evidence="2">The sequence shown here is derived from an EMBL/GenBank/DDBJ whole genome shotgun (WGS) entry which is preliminary data.</text>
</comment>